<keyword evidence="2" id="KW-0479">Metal-binding</keyword>
<evidence type="ECO:0000256" key="2">
    <source>
        <dbReference type="ARBA" id="ARBA00022723"/>
    </source>
</evidence>
<keyword evidence="11" id="KW-1185">Reference proteome</keyword>
<dbReference type="InterPro" id="IPR013087">
    <property type="entry name" value="Znf_C2H2_type"/>
</dbReference>
<feature type="domain" description="C2H2-type" evidence="9">
    <location>
        <begin position="24"/>
        <end position="51"/>
    </location>
</feature>
<keyword evidence="5" id="KW-0862">Zinc</keyword>
<evidence type="ECO:0000256" key="4">
    <source>
        <dbReference type="ARBA" id="ARBA00022771"/>
    </source>
</evidence>
<dbReference type="PANTHER" id="PTHR40626:SF11">
    <property type="entry name" value="ZINC FINGER PROTEIN YPR022C"/>
    <property type="match status" value="1"/>
</dbReference>
<dbReference type="Pfam" id="PF00096">
    <property type="entry name" value="zf-C2H2"/>
    <property type="match status" value="1"/>
</dbReference>
<dbReference type="GO" id="GO:0000785">
    <property type="term" value="C:chromatin"/>
    <property type="evidence" value="ECO:0007669"/>
    <property type="project" value="TreeGrafter"/>
</dbReference>
<dbReference type="EMBL" id="VYYT01000001">
    <property type="protein sequence ID" value="KAK2780447.1"/>
    <property type="molecule type" value="Genomic_DNA"/>
</dbReference>
<dbReference type="FunFam" id="3.30.160.60:FF:002343">
    <property type="entry name" value="Zinc finger protein 33A"/>
    <property type="match status" value="1"/>
</dbReference>
<evidence type="ECO:0000256" key="3">
    <source>
        <dbReference type="ARBA" id="ARBA00022737"/>
    </source>
</evidence>
<evidence type="ECO:0000313" key="11">
    <source>
        <dbReference type="Proteomes" id="UP001281614"/>
    </source>
</evidence>
<feature type="region of interest" description="Disordered" evidence="8">
    <location>
        <begin position="1"/>
        <end position="22"/>
    </location>
</feature>
<sequence>MSRPESVATVIPGSEDSLRTTRPRKCPYCEQSFSKAEHLARHERSHTKEKLFQCGQCGKSYSRQ</sequence>
<comment type="caution">
    <text evidence="10">The sequence shown here is derived from an EMBL/GenBank/DDBJ whole genome shotgun (WGS) entry which is preliminary data.</text>
</comment>
<dbReference type="PROSITE" id="PS00028">
    <property type="entry name" value="ZINC_FINGER_C2H2_1"/>
    <property type="match status" value="1"/>
</dbReference>
<evidence type="ECO:0000313" key="10">
    <source>
        <dbReference type="EMBL" id="KAK2780447.1"/>
    </source>
</evidence>
<keyword evidence="3" id="KW-0677">Repeat</keyword>
<organism evidence="10 11">
    <name type="scientific">Colletotrichum kahawae</name>
    <name type="common">Coffee berry disease fungus</name>
    <dbReference type="NCBI Taxonomy" id="34407"/>
    <lineage>
        <taxon>Eukaryota</taxon>
        <taxon>Fungi</taxon>
        <taxon>Dikarya</taxon>
        <taxon>Ascomycota</taxon>
        <taxon>Pezizomycotina</taxon>
        <taxon>Sordariomycetes</taxon>
        <taxon>Hypocreomycetidae</taxon>
        <taxon>Glomerellales</taxon>
        <taxon>Glomerellaceae</taxon>
        <taxon>Colletotrichum</taxon>
        <taxon>Colletotrichum gloeosporioides species complex</taxon>
    </lineage>
</organism>
<dbReference type="InterPro" id="IPR036236">
    <property type="entry name" value="Znf_C2H2_sf"/>
</dbReference>
<dbReference type="Proteomes" id="UP001281614">
    <property type="component" value="Unassembled WGS sequence"/>
</dbReference>
<evidence type="ECO:0000256" key="6">
    <source>
        <dbReference type="ARBA" id="ARBA00023242"/>
    </source>
</evidence>
<dbReference type="GO" id="GO:0008270">
    <property type="term" value="F:zinc ion binding"/>
    <property type="evidence" value="ECO:0007669"/>
    <property type="project" value="UniProtKB-KW"/>
</dbReference>
<comment type="subcellular location">
    <subcellularLocation>
        <location evidence="1">Nucleus</location>
    </subcellularLocation>
</comment>
<dbReference type="GO" id="GO:0005634">
    <property type="term" value="C:nucleus"/>
    <property type="evidence" value="ECO:0007669"/>
    <property type="project" value="UniProtKB-SubCell"/>
</dbReference>
<dbReference type="PROSITE" id="PS50157">
    <property type="entry name" value="ZINC_FINGER_C2H2_2"/>
    <property type="match status" value="1"/>
</dbReference>
<keyword evidence="4 7" id="KW-0863">Zinc-finger</keyword>
<evidence type="ECO:0000256" key="1">
    <source>
        <dbReference type="ARBA" id="ARBA00004123"/>
    </source>
</evidence>
<dbReference type="GO" id="GO:0000981">
    <property type="term" value="F:DNA-binding transcription factor activity, RNA polymerase II-specific"/>
    <property type="evidence" value="ECO:0007669"/>
    <property type="project" value="InterPro"/>
</dbReference>
<gene>
    <name evidence="10" type="ORF">CKAH01_00391</name>
</gene>
<protein>
    <recommendedName>
        <fullName evidence="9">C2H2-type domain-containing protein</fullName>
    </recommendedName>
</protein>
<reference evidence="10" key="1">
    <citation type="submission" date="2023-02" db="EMBL/GenBank/DDBJ databases">
        <title>Colletotrichum kahawae CIFC_Que2 genome sequencing and assembly.</title>
        <authorList>
            <person name="Baroncelli R."/>
        </authorList>
    </citation>
    <scope>NUCLEOTIDE SEQUENCE</scope>
    <source>
        <strain evidence="10">CIFC_Que2</strain>
    </source>
</reference>
<dbReference type="InterPro" id="IPR051059">
    <property type="entry name" value="VerF-like"/>
</dbReference>
<keyword evidence="6" id="KW-0539">Nucleus</keyword>
<accession>A0AAE0DED5</accession>
<dbReference type="GO" id="GO:0000978">
    <property type="term" value="F:RNA polymerase II cis-regulatory region sequence-specific DNA binding"/>
    <property type="evidence" value="ECO:0007669"/>
    <property type="project" value="InterPro"/>
</dbReference>
<evidence type="ECO:0000256" key="7">
    <source>
        <dbReference type="PROSITE-ProRule" id="PRU00042"/>
    </source>
</evidence>
<evidence type="ECO:0000259" key="9">
    <source>
        <dbReference type="PROSITE" id="PS50157"/>
    </source>
</evidence>
<evidence type="ECO:0000256" key="8">
    <source>
        <dbReference type="SAM" id="MobiDB-lite"/>
    </source>
</evidence>
<dbReference type="AlphaFoldDB" id="A0AAE0DED5"/>
<dbReference type="PANTHER" id="PTHR40626">
    <property type="entry name" value="MIP31509P"/>
    <property type="match status" value="1"/>
</dbReference>
<dbReference type="Gene3D" id="3.30.160.60">
    <property type="entry name" value="Classic Zinc Finger"/>
    <property type="match status" value="2"/>
</dbReference>
<evidence type="ECO:0000256" key="5">
    <source>
        <dbReference type="ARBA" id="ARBA00022833"/>
    </source>
</evidence>
<dbReference type="SUPFAM" id="SSF57667">
    <property type="entry name" value="beta-beta-alpha zinc fingers"/>
    <property type="match status" value="1"/>
</dbReference>
<proteinExistence type="predicted"/>
<name>A0AAE0DED5_COLKA</name>